<accession>A0ABP0WXF3</accession>
<evidence type="ECO:0000259" key="7">
    <source>
        <dbReference type="Pfam" id="PF02781"/>
    </source>
</evidence>
<evidence type="ECO:0000256" key="2">
    <source>
        <dbReference type="ARBA" id="ARBA00022526"/>
    </source>
</evidence>
<feature type="domain" description="Glucose-6-phosphate dehydrogenase C-terminal" evidence="7">
    <location>
        <begin position="357"/>
        <end position="651"/>
    </location>
</feature>
<comment type="similarity">
    <text evidence="1 5">Belongs to the glucose-6-phosphate dehydrogenase family.</text>
</comment>
<evidence type="ECO:0000259" key="6">
    <source>
        <dbReference type="Pfam" id="PF00479"/>
    </source>
</evidence>
<comment type="function">
    <text evidence="5">Catalyzes the rate-limiting step of the oxidative pentose-phosphate pathway, which represents a route for the dissimilation of carbohydrates besides glycolysis.</text>
</comment>
<dbReference type="Pfam" id="PF02781">
    <property type="entry name" value="G6PD_C"/>
    <property type="match status" value="1"/>
</dbReference>
<reference evidence="8" key="1">
    <citation type="submission" date="2024-02" db="EMBL/GenBank/DDBJ databases">
        <authorList>
            <consortium name="ELIXIR-Norway"/>
            <consortium name="Elixir Norway"/>
        </authorList>
    </citation>
    <scope>NUCLEOTIDE SEQUENCE</scope>
</reference>
<dbReference type="SUPFAM" id="SSF51735">
    <property type="entry name" value="NAD(P)-binding Rossmann-fold domains"/>
    <property type="match status" value="1"/>
</dbReference>
<keyword evidence="2 5" id="KW-0313">Glucose metabolism</keyword>
<keyword evidence="9" id="KW-1185">Reference proteome</keyword>
<dbReference type="NCBIfam" id="TIGR00871">
    <property type="entry name" value="zwf"/>
    <property type="match status" value="1"/>
</dbReference>
<dbReference type="PANTHER" id="PTHR23429:SF4">
    <property type="entry name" value="INACTIVE GLUCOSE-6-PHOSPHATE 1-DEHYDROGENASE 4, CHLOROPLASTIC"/>
    <property type="match status" value="1"/>
</dbReference>
<evidence type="ECO:0000313" key="8">
    <source>
        <dbReference type="EMBL" id="CAK9270115.1"/>
    </source>
</evidence>
<protein>
    <recommendedName>
        <fullName evidence="5">Glucose-6-phosphate 1-dehydrogenase</fullName>
        <ecNumber evidence="5">1.1.1.49</ecNumber>
    </recommendedName>
</protein>
<dbReference type="Gene3D" id="3.30.360.10">
    <property type="entry name" value="Dihydrodipicolinate Reductase, domain 2"/>
    <property type="match status" value="1"/>
</dbReference>
<evidence type="ECO:0000256" key="1">
    <source>
        <dbReference type="ARBA" id="ARBA00009975"/>
    </source>
</evidence>
<evidence type="ECO:0000313" key="9">
    <source>
        <dbReference type="Proteomes" id="UP001497444"/>
    </source>
</evidence>
<dbReference type="Gene3D" id="3.40.50.720">
    <property type="entry name" value="NAD(P)-binding Rossmann-like Domain"/>
    <property type="match status" value="1"/>
</dbReference>
<keyword evidence="4 5" id="KW-0119">Carbohydrate metabolism</keyword>
<dbReference type="InterPro" id="IPR022675">
    <property type="entry name" value="G6P_DH_C"/>
</dbReference>
<dbReference type="EC" id="1.1.1.49" evidence="5"/>
<comment type="catalytic activity">
    <reaction evidence="5">
        <text>D-glucose 6-phosphate + NADP(+) = 6-phospho-D-glucono-1,5-lactone + NADPH + H(+)</text>
        <dbReference type="Rhea" id="RHEA:15841"/>
        <dbReference type="ChEBI" id="CHEBI:15378"/>
        <dbReference type="ChEBI" id="CHEBI:57783"/>
        <dbReference type="ChEBI" id="CHEBI:57955"/>
        <dbReference type="ChEBI" id="CHEBI:58349"/>
        <dbReference type="ChEBI" id="CHEBI:61548"/>
        <dbReference type="EC" id="1.1.1.49"/>
    </reaction>
</comment>
<dbReference type="InterPro" id="IPR022674">
    <property type="entry name" value="G6P_DH_NAD-bd"/>
</dbReference>
<evidence type="ECO:0000256" key="4">
    <source>
        <dbReference type="ARBA" id="ARBA00023277"/>
    </source>
</evidence>
<evidence type="ECO:0000256" key="3">
    <source>
        <dbReference type="ARBA" id="ARBA00022857"/>
    </source>
</evidence>
<dbReference type="Pfam" id="PF00479">
    <property type="entry name" value="G6PD_N"/>
    <property type="match status" value="1"/>
</dbReference>
<comment type="pathway">
    <text evidence="5">Carbohydrate degradation; pentose phosphate pathway; D-ribulose 5-phosphate from D-glucose 6-phosphate (oxidative stage): step 1/3.</text>
</comment>
<evidence type="ECO:0000256" key="5">
    <source>
        <dbReference type="RuleBase" id="RU362120"/>
    </source>
</evidence>
<sequence>MASLSTALQLGFIPPPPAAAANSKKNLLLLLDKQLPQQASSTSHQFVDKKSPSSSTAVFSQSGCSIARKQQQQLNGRSLLRTGKCPVLGYSIQLLLPESQKDSIRIKRQLEIHAHAEDASSKGDDTKRHVAMQSLPPGMSTALGSPPVEVEKFPVPDGYSGWNIADLEPFLSITVVGATGDLARNKIFPALFALYYGGSLPKKVAIFGFSRSILSNEEFRELISESLLCRVDLDNEDCGDKTELFLQSVYYEHGNYSGCDGMSKLDERLQQVEGAGEANRIFYLSLPHNVVLEVATCLSADAQSKRGWTRLILEKPFGFDSESSARINQGLLRGLDENQIYRIDHHMGKELIENLTVLRFSNLVFEPLWTRTYIRNVQVIVAEDQGIDGRGRYFDQHGVIRDIVQSHILQTIALFAMEPPVSLDGEDIRNEKVKVLRSMRKVTLDDIVLGQYKSSISNDGKYTVPGYTEEPGVNPNSLTPTFVAGVFYIDNARWDGVPFLIEAGFGLIEHKVEIRIQFHHVPGNLYRGRFGLNGDTAMNELIIAVQPDEGIFLKINNKVPGLGVHLDSSELNLLYRDKYEAESLPDSYERLILDVIDGDNHLFIRGDELDAAWALLTPLLEDIAKHKVVPELYTFGGRGPVGAYYLAAKHNVPLTDQC</sequence>
<name>A0ABP0WXF3_9BRYO</name>
<dbReference type="PRINTS" id="PR00079">
    <property type="entry name" value="G6PDHDRGNASE"/>
</dbReference>
<organism evidence="8 9">
    <name type="scientific">Sphagnum jensenii</name>
    <dbReference type="NCBI Taxonomy" id="128206"/>
    <lineage>
        <taxon>Eukaryota</taxon>
        <taxon>Viridiplantae</taxon>
        <taxon>Streptophyta</taxon>
        <taxon>Embryophyta</taxon>
        <taxon>Bryophyta</taxon>
        <taxon>Sphagnophytina</taxon>
        <taxon>Sphagnopsida</taxon>
        <taxon>Sphagnales</taxon>
        <taxon>Sphagnaceae</taxon>
        <taxon>Sphagnum</taxon>
    </lineage>
</organism>
<gene>
    <name evidence="8" type="ORF">CSSPJE1EN1_LOCUS15593</name>
</gene>
<proteinExistence type="inferred from homology"/>
<feature type="domain" description="Glucose-6-phosphate dehydrogenase NAD-binding" evidence="6">
    <location>
        <begin position="175"/>
        <end position="354"/>
    </location>
</feature>
<keyword evidence="5" id="KW-0560">Oxidoreductase</keyword>
<dbReference type="PANTHER" id="PTHR23429">
    <property type="entry name" value="GLUCOSE-6-PHOSPHATE 1-DEHYDROGENASE G6PD"/>
    <property type="match status" value="1"/>
</dbReference>
<dbReference type="InterPro" id="IPR036291">
    <property type="entry name" value="NAD(P)-bd_dom_sf"/>
</dbReference>
<dbReference type="InterPro" id="IPR001282">
    <property type="entry name" value="G6P_DH"/>
</dbReference>
<dbReference type="SUPFAM" id="SSF55347">
    <property type="entry name" value="Glyceraldehyde-3-phosphate dehydrogenase-like, C-terminal domain"/>
    <property type="match status" value="1"/>
</dbReference>
<dbReference type="HAMAP" id="MF_00966">
    <property type="entry name" value="G6PD"/>
    <property type="match status" value="1"/>
</dbReference>
<keyword evidence="3 5" id="KW-0521">NADP</keyword>
<dbReference type="EMBL" id="OZ020098">
    <property type="protein sequence ID" value="CAK9270115.1"/>
    <property type="molecule type" value="Genomic_DNA"/>
</dbReference>
<dbReference type="Proteomes" id="UP001497444">
    <property type="component" value="Chromosome 3"/>
</dbReference>